<dbReference type="PROSITE" id="PS51257">
    <property type="entry name" value="PROKAR_LIPOPROTEIN"/>
    <property type="match status" value="1"/>
</dbReference>
<feature type="chain" id="PRO_5039617691" description="Lipoprotein" evidence="1">
    <location>
        <begin position="22"/>
        <end position="177"/>
    </location>
</feature>
<dbReference type="OrthoDB" id="73040at2"/>
<dbReference type="EMBL" id="LDYG01000045">
    <property type="protein sequence ID" value="KUP05030.1"/>
    <property type="molecule type" value="Genomic_DNA"/>
</dbReference>
<dbReference type="Proteomes" id="UP000074108">
    <property type="component" value="Unassembled WGS sequence"/>
</dbReference>
<feature type="signal peptide" evidence="1">
    <location>
        <begin position="1"/>
        <end position="21"/>
    </location>
</feature>
<name>A0A147K5P1_9BACI</name>
<dbReference type="Gene3D" id="2.60.40.3700">
    <property type="match status" value="1"/>
</dbReference>
<proteinExistence type="predicted"/>
<dbReference type="NCBIfam" id="NF038094">
    <property type="entry name" value="CueP_fam"/>
    <property type="match status" value="1"/>
</dbReference>
<organism evidence="2 3">
    <name type="scientific">Bacillus coahuilensis p1.1.43</name>
    <dbReference type="NCBI Taxonomy" id="1150625"/>
    <lineage>
        <taxon>Bacteria</taxon>
        <taxon>Bacillati</taxon>
        <taxon>Bacillota</taxon>
        <taxon>Bacilli</taxon>
        <taxon>Bacillales</taxon>
        <taxon>Bacillaceae</taxon>
        <taxon>Bacillus</taxon>
    </lineage>
</organism>
<gene>
    <name evidence="2" type="ORF">Q75_13540</name>
</gene>
<dbReference type="AlphaFoldDB" id="A0A147K5P1"/>
<comment type="caution">
    <text evidence="2">The sequence shown here is derived from an EMBL/GenBank/DDBJ whole genome shotgun (WGS) entry which is preliminary data.</text>
</comment>
<reference evidence="2 3" key="1">
    <citation type="journal article" date="2016" name="Front. Microbiol.">
        <title>Microevolution Analysis of Bacillus coahuilensis Unveils Differences in Phosphorus Acquisition Strategies and Their Regulation.</title>
        <authorList>
            <person name="Gomez-Lunar Z."/>
            <person name="Hernandez-Gonzalez I."/>
            <person name="Rodriguez-Torres M.D."/>
            <person name="Souza V."/>
            <person name="Olmedo-Alvarez G."/>
        </authorList>
    </citation>
    <scope>NUCLEOTIDE SEQUENCE [LARGE SCALE GENOMIC DNA]</scope>
    <source>
        <strain evidence="3">p1.1.43</strain>
    </source>
</reference>
<accession>A0A147K5P1</accession>
<keyword evidence="1" id="KW-0732">Signal</keyword>
<protein>
    <recommendedName>
        <fullName evidence="4">Lipoprotein</fullName>
    </recommendedName>
</protein>
<evidence type="ECO:0000256" key="1">
    <source>
        <dbReference type="SAM" id="SignalP"/>
    </source>
</evidence>
<sequence>MKRFSLYFVLTILTGILAACGGNDSQESSGGLNSTDVKDLVHQYSTGELQAENASITSEYLIVTEEDGSDKTYLLPEDEFFVSIAPFENNTHPCTNHNLTSCQGELVNEEFEVSITDSTGETIINETMTTPKNGFIDLWLPRNGDYTVVIKKDGKVAESKLSTYKEDGTCVTTMQLL</sequence>
<evidence type="ECO:0008006" key="4">
    <source>
        <dbReference type="Google" id="ProtNLM"/>
    </source>
</evidence>
<dbReference type="STRING" id="1150625.Q75_13540"/>
<evidence type="ECO:0000313" key="2">
    <source>
        <dbReference type="EMBL" id="KUP05030.1"/>
    </source>
</evidence>
<evidence type="ECO:0000313" key="3">
    <source>
        <dbReference type="Proteomes" id="UP000074108"/>
    </source>
</evidence>
<dbReference type="PATRIC" id="fig|1150625.3.peg.2851"/>
<keyword evidence="3" id="KW-1185">Reference proteome</keyword>
<dbReference type="InterPro" id="IPR047808">
    <property type="entry name" value="CueP-like"/>
</dbReference>
<dbReference type="RefSeq" id="WP_059351667.1">
    <property type="nucleotide sequence ID" value="NZ_LDYG01000045.1"/>
</dbReference>
<dbReference type="Pfam" id="PF21172">
    <property type="entry name" value="CueP"/>
    <property type="match status" value="1"/>
</dbReference>